<sequence length="169" mass="17438">MTLLPNPSLSMPRSARPGLVGAGLAAVALLACHAWLPGNAPLSSAPRAVPLVHPMTAQDDGFADGLLWEWPAQMAGAAGMFQCAPTVGSEVQASVIVWTDSADNVLAFGSAIEGAPWPAYAAAFMPAQAGGPAQPIHMAEQGHAVGASGRDRFVQLRGTRLACVRTWDD</sequence>
<proteinExistence type="predicted"/>
<evidence type="ECO:0000313" key="1">
    <source>
        <dbReference type="EMBL" id="RCW72597.1"/>
    </source>
</evidence>
<comment type="caution">
    <text evidence="1">The sequence shown here is derived from an EMBL/GenBank/DDBJ whole genome shotgun (WGS) entry which is preliminary data.</text>
</comment>
<reference evidence="1 2" key="1">
    <citation type="submission" date="2018-07" db="EMBL/GenBank/DDBJ databases">
        <title>Genomic Encyclopedia of Type Strains, Phase IV (KMG-IV): sequencing the most valuable type-strain genomes for metagenomic binning, comparative biology and taxonomic classification.</title>
        <authorList>
            <person name="Goeker M."/>
        </authorList>
    </citation>
    <scope>NUCLEOTIDE SEQUENCE [LARGE SCALE GENOMIC DNA]</scope>
    <source>
        <strain evidence="1 2">DSM 21634</strain>
    </source>
</reference>
<protein>
    <submittedName>
        <fullName evidence="1">Uncharacterized protein</fullName>
    </submittedName>
</protein>
<evidence type="ECO:0000313" key="2">
    <source>
        <dbReference type="Proteomes" id="UP000252884"/>
    </source>
</evidence>
<dbReference type="RefSeq" id="WP_114468014.1">
    <property type="nucleotide sequence ID" value="NZ_QPJK01000003.1"/>
</dbReference>
<accession>A0A368Y1D2</accession>
<gene>
    <name evidence="1" type="ORF">DES41_103203</name>
</gene>
<dbReference type="AlphaFoldDB" id="A0A368Y1D2"/>
<dbReference type="EMBL" id="QPJK01000003">
    <property type="protein sequence ID" value="RCW72597.1"/>
    <property type="molecule type" value="Genomic_DNA"/>
</dbReference>
<name>A0A368Y1D2_9BURK</name>
<dbReference type="Proteomes" id="UP000252884">
    <property type="component" value="Unassembled WGS sequence"/>
</dbReference>
<keyword evidence="2" id="KW-1185">Reference proteome</keyword>
<organism evidence="1 2">
    <name type="scientific">Pseudorhodoferax soli</name>
    <dbReference type="NCBI Taxonomy" id="545864"/>
    <lineage>
        <taxon>Bacteria</taxon>
        <taxon>Pseudomonadati</taxon>
        <taxon>Pseudomonadota</taxon>
        <taxon>Betaproteobacteria</taxon>
        <taxon>Burkholderiales</taxon>
        <taxon>Comamonadaceae</taxon>
    </lineage>
</organism>